<dbReference type="Pfam" id="PF05498">
    <property type="entry name" value="RALF"/>
    <property type="match status" value="1"/>
</dbReference>
<name>A0A059AXN4_EUCGR</name>
<evidence type="ECO:0000256" key="5">
    <source>
        <dbReference type="ARBA" id="ARBA00022729"/>
    </source>
</evidence>
<sequence>MANAPSASILSFFLSIAILLVSSITANAGGDRELSWMLPAPLRAPGCQGPIAECLAEDEFGMDSEISRRILATMPRHISYDALQPGTVPCSLRGASYYNCRPGAEANPYNRPCSVITKCRS</sequence>
<dbReference type="Gramene" id="KCW58484">
    <property type="protein sequence ID" value="KCW58484"/>
    <property type="gene ID" value="EUGRSUZ_H01161"/>
</dbReference>
<feature type="chain" id="PRO_5001568182" description="Rapid alkalinization factor 1" evidence="7">
    <location>
        <begin position="29"/>
        <end position="121"/>
    </location>
</feature>
<dbReference type="GO" id="GO:0005576">
    <property type="term" value="C:extracellular region"/>
    <property type="evidence" value="ECO:0007669"/>
    <property type="project" value="UniProtKB-SubCell"/>
</dbReference>
<feature type="signal peptide" evidence="7">
    <location>
        <begin position="1"/>
        <end position="28"/>
    </location>
</feature>
<dbReference type="OMA" id="MLDFGGN"/>
<evidence type="ECO:0000313" key="8">
    <source>
        <dbReference type="EMBL" id="KCW58484.1"/>
    </source>
</evidence>
<keyword evidence="3" id="KW-0964">Secreted</keyword>
<dbReference type="AlphaFoldDB" id="A0A059AXN4"/>
<comment type="similarity">
    <text evidence="2">Belongs to the plant rapid alkalinization factor (RALF) family.</text>
</comment>
<dbReference type="InParanoid" id="A0A059AXN4"/>
<proteinExistence type="inferred from homology"/>
<keyword evidence="6" id="KW-1015">Disulfide bond</keyword>
<dbReference type="InterPro" id="IPR008801">
    <property type="entry name" value="RALF"/>
</dbReference>
<dbReference type="GO" id="GO:0005179">
    <property type="term" value="F:hormone activity"/>
    <property type="evidence" value="ECO:0007669"/>
    <property type="project" value="UniProtKB-KW"/>
</dbReference>
<dbReference type="KEGG" id="egr:104456793"/>
<dbReference type="PANTHER" id="PTHR33136:SF95">
    <property type="entry name" value="PROTEIN RALF-LIKE 33-RELATED"/>
    <property type="match status" value="1"/>
</dbReference>
<dbReference type="PANTHER" id="PTHR33136">
    <property type="entry name" value="RAPID ALKALINIZATION FACTOR-LIKE"/>
    <property type="match status" value="1"/>
</dbReference>
<gene>
    <name evidence="8" type="ORF">EUGRSUZ_H01161</name>
</gene>
<evidence type="ECO:0000256" key="3">
    <source>
        <dbReference type="ARBA" id="ARBA00022525"/>
    </source>
</evidence>
<evidence type="ECO:0000256" key="4">
    <source>
        <dbReference type="ARBA" id="ARBA00022702"/>
    </source>
</evidence>
<evidence type="ECO:0000256" key="2">
    <source>
        <dbReference type="ARBA" id="ARBA00009178"/>
    </source>
</evidence>
<comment type="subcellular location">
    <subcellularLocation>
        <location evidence="1">Secreted</location>
    </subcellularLocation>
</comment>
<dbReference type="EMBL" id="KK198760">
    <property type="protein sequence ID" value="KCW58484.1"/>
    <property type="molecule type" value="Genomic_DNA"/>
</dbReference>
<evidence type="ECO:0000256" key="6">
    <source>
        <dbReference type="ARBA" id="ARBA00023157"/>
    </source>
</evidence>
<reference evidence="8" key="1">
    <citation type="submission" date="2013-07" db="EMBL/GenBank/DDBJ databases">
        <title>The genome of Eucalyptus grandis.</title>
        <authorList>
            <person name="Schmutz J."/>
            <person name="Hayes R."/>
            <person name="Myburg A."/>
            <person name="Tuskan G."/>
            <person name="Grattapaglia D."/>
            <person name="Rokhsar D.S."/>
        </authorList>
    </citation>
    <scope>NUCLEOTIDE SEQUENCE</scope>
    <source>
        <tissue evidence="8">Leaf extractions</tissue>
    </source>
</reference>
<protein>
    <recommendedName>
        <fullName evidence="9">Rapid alkalinization factor 1</fullName>
    </recommendedName>
</protein>
<dbReference type="GO" id="GO:0040008">
    <property type="term" value="P:regulation of growth"/>
    <property type="evidence" value="ECO:0007669"/>
    <property type="project" value="UniProtKB-ARBA"/>
</dbReference>
<evidence type="ECO:0000256" key="1">
    <source>
        <dbReference type="ARBA" id="ARBA00004613"/>
    </source>
</evidence>
<organism evidence="8">
    <name type="scientific">Eucalyptus grandis</name>
    <name type="common">Flooded gum</name>
    <dbReference type="NCBI Taxonomy" id="71139"/>
    <lineage>
        <taxon>Eukaryota</taxon>
        <taxon>Viridiplantae</taxon>
        <taxon>Streptophyta</taxon>
        <taxon>Embryophyta</taxon>
        <taxon>Tracheophyta</taxon>
        <taxon>Spermatophyta</taxon>
        <taxon>Magnoliopsida</taxon>
        <taxon>eudicotyledons</taxon>
        <taxon>Gunneridae</taxon>
        <taxon>Pentapetalae</taxon>
        <taxon>rosids</taxon>
        <taxon>malvids</taxon>
        <taxon>Myrtales</taxon>
        <taxon>Myrtaceae</taxon>
        <taxon>Myrtoideae</taxon>
        <taxon>Eucalypteae</taxon>
        <taxon>Eucalyptus</taxon>
    </lineage>
</organism>
<dbReference type="OrthoDB" id="1613518at2759"/>
<evidence type="ECO:0008006" key="9">
    <source>
        <dbReference type="Google" id="ProtNLM"/>
    </source>
</evidence>
<dbReference type="GO" id="GO:0019722">
    <property type="term" value="P:calcium-mediated signaling"/>
    <property type="evidence" value="ECO:0000318"/>
    <property type="project" value="GO_Central"/>
</dbReference>
<evidence type="ECO:0000256" key="7">
    <source>
        <dbReference type="SAM" id="SignalP"/>
    </source>
</evidence>
<accession>A0A059AXN4</accession>
<keyword evidence="4" id="KW-0372">Hormone</keyword>
<dbReference type="eggNOG" id="ENOG502S1TF">
    <property type="taxonomic scope" value="Eukaryota"/>
</dbReference>
<keyword evidence="5 7" id="KW-0732">Signal</keyword>